<feature type="chain" id="PRO_5045532366" evidence="1">
    <location>
        <begin position="21"/>
        <end position="121"/>
    </location>
</feature>
<dbReference type="EMBL" id="JBEPNW010000008">
    <property type="protein sequence ID" value="MET3870009.1"/>
    <property type="molecule type" value="Genomic_DNA"/>
</dbReference>
<gene>
    <name evidence="2" type="ORF">ABIC20_007394</name>
</gene>
<name>A0ABV2NTZ8_9HYPH</name>
<comment type="caution">
    <text evidence="2">The sequence shown here is derived from an EMBL/GenBank/DDBJ whole genome shotgun (WGS) entry which is preliminary data.</text>
</comment>
<organism evidence="2 3">
    <name type="scientific">Methylobacterium radiotolerans</name>
    <dbReference type="NCBI Taxonomy" id="31998"/>
    <lineage>
        <taxon>Bacteria</taxon>
        <taxon>Pseudomonadati</taxon>
        <taxon>Pseudomonadota</taxon>
        <taxon>Alphaproteobacteria</taxon>
        <taxon>Hyphomicrobiales</taxon>
        <taxon>Methylobacteriaceae</taxon>
        <taxon>Methylobacterium</taxon>
    </lineage>
</organism>
<dbReference type="RefSeq" id="WP_209651124.1">
    <property type="nucleotide sequence ID" value="NZ_JBEPNV010000005.1"/>
</dbReference>
<keyword evidence="3" id="KW-1185">Reference proteome</keyword>
<proteinExistence type="predicted"/>
<sequence length="121" mass="13126">MKRALTTLALIAATTAPALAKEKPMTSLDRVGIMIAVARFVDHNCAGMRTNYEVMAQAVRANGVSRAEVEGKKVAAIARDWEERFHRGAVGSNCVDLYSRFGRRGTTLPGLIVWPNAPQGE</sequence>
<reference evidence="2 3" key="1">
    <citation type="submission" date="2024-06" db="EMBL/GenBank/DDBJ databases">
        <title>Genomics of switchgrass bacterial isolates.</title>
        <authorList>
            <person name="Shade A."/>
        </authorList>
    </citation>
    <scope>NUCLEOTIDE SEQUENCE [LARGE SCALE GENOMIC DNA]</scope>
    <source>
        <strain evidence="2 3">PvP084</strain>
    </source>
</reference>
<protein>
    <submittedName>
        <fullName evidence="2">Uncharacterized protein</fullName>
    </submittedName>
</protein>
<dbReference type="Proteomes" id="UP001549119">
    <property type="component" value="Unassembled WGS sequence"/>
</dbReference>
<evidence type="ECO:0000256" key="1">
    <source>
        <dbReference type="SAM" id="SignalP"/>
    </source>
</evidence>
<evidence type="ECO:0000313" key="3">
    <source>
        <dbReference type="Proteomes" id="UP001549119"/>
    </source>
</evidence>
<evidence type="ECO:0000313" key="2">
    <source>
        <dbReference type="EMBL" id="MET3870009.1"/>
    </source>
</evidence>
<accession>A0ABV2NTZ8</accession>
<keyword evidence="1" id="KW-0732">Signal</keyword>
<feature type="signal peptide" evidence="1">
    <location>
        <begin position="1"/>
        <end position="20"/>
    </location>
</feature>